<dbReference type="InterPro" id="IPR029503">
    <property type="entry name" value="PTS_EIIB_mannitol"/>
</dbReference>
<evidence type="ECO:0000256" key="4">
    <source>
        <dbReference type="ARBA" id="ARBA00011738"/>
    </source>
</evidence>
<evidence type="ECO:0000259" key="26">
    <source>
        <dbReference type="PROSITE" id="PS51094"/>
    </source>
</evidence>
<keyword evidence="11" id="KW-0997">Cell inner membrane</keyword>
<evidence type="ECO:0000256" key="23">
    <source>
        <dbReference type="ARBA" id="ARBA00030962"/>
    </source>
</evidence>
<proteinExistence type="predicted"/>
<dbReference type="RefSeq" id="WP_273448268.1">
    <property type="nucleotide sequence ID" value="NZ_CALUGK010000032.1"/>
</dbReference>
<dbReference type="PANTHER" id="PTHR30181:SF2">
    <property type="entry name" value="PTS SYSTEM MANNITOL-SPECIFIC EIICBA COMPONENT"/>
    <property type="match status" value="1"/>
</dbReference>
<feature type="domain" description="PTS EIIB type-2" evidence="27">
    <location>
        <begin position="367"/>
        <end position="461"/>
    </location>
</feature>
<dbReference type="InterPro" id="IPR013014">
    <property type="entry name" value="PTS_EIIC_2"/>
</dbReference>
<keyword evidence="15" id="KW-0598">Phosphotransferase system</keyword>
<feature type="transmembrane region" description="Helical" evidence="25">
    <location>
        <begin position="21"/>
        <end position="40"/>
    </location>
</feature>
<evidence type="ECO:0000256" key="2">
    <source>
        <dbReference type="ARBA" id="ARBA00002434"/>
    </source>
</evidence>
<dbReference type="Gene3D" id="3.40.50.2300">
    <property type="match status" value="1"/>
</dbReference>
<feature type="transmembrane region" description="Helical" evidence="25">
    <location>
        <begin position="312"/>
        <end position="334"/>
    </location>
</feature>
<dbReference type="InterPro" id="IPR050893">
    <property type="entry name" value="Sugar_PTS"/>
</dbReference>
<feature type="domain" description="PTS EIIA type-2" evidence="26">
    <location>
        <begin position="481"/>
        <end position="620"/>
    </location>
</feature>
<dbReference type="PROSITE" id="PS51099">
    <property type="entry name" value="PTS_EIIB_TYPE_2"/>
    <property type="match status" value="1"/>
</dbReference>
<accession>A0A921KLB7</accession>
<dbReference type="SUPFAM" id="SSF55804">
    <property type="entry name" value="Phoshotransferase/anion transport protein"/>
    <property type="match status" value="1"/>
</dbReference>
<evidence type="ECO:0000256" key="15">
    <source>
        <dbReference type="ARBA" id="ARBA00022683"/>
    </source>
</evidence>
<dbReference type="EC" id="2.7.1.197" evidence="5"/>
<evidence type="ECO:0000259" key="28">
    <source>
        <dbReference type="PROSITE" id="PS51104"/>
    </source>
</evidence>
<dbReference type="InterPro" id="IPR002178">
    <property type="entry name" value="PTS_EIIA_type-2_dom"/>
</dbReference>
<feature type="domain" description="PTS EIIC type-2" evidence="28">
    <location>
        <begin position="10"/>
        <end position="340"/>
    </location>
</feature>
<dbReference type="InterPro" id="IPR013011">
    <property type="entry name" value="PTS_EIIB_2"/>
</dbReference>
<evidence type="ECO:0000256" key="5">
    <source>
        <dbReference type="ARBA" id="ARBA00011909"/>
    </source>
</evidence>
<feature type="transmembrane region" description="Helical" evidence="25">
    <location>
        <begin position="46"/>
        <end position="69"/>
    </location>
</feature>
<dbReference type="InterPro" id="IPR003501">
    <property type="entry name" value="PTS_EIIB_2/3"/>
</dbReference>
<organism evidence="29 30">
    <name type="scientific">Thermophilibacter provencensis</name>
    <dbReference type="NCBI Taxonomy" id="1852386"/>
    <lineage>
        <taxon>Bacteria</taxon>
        <taxon>Bacillati</taxon>
        <taxon>Actinomycetota</taxon>
        <taxon>Coriobacteriia</taxon>
        <taxon>Coriobacteriales</taxon>
        <taxon>Atopobiaceae</taxon>
        <taxon>Thermophilibacter</taxon>
    </lineage>
</organism>
<evidence type="ECO:0000256" key="3">
    <source>
        <dbReference type="ARBA" id="ARBA00004429"/>
    </source>
</evidence>
<evidence type="ECO:0000313" key="30">
    <source>
        <dbReference type="Proteomes" id="UP000697330"/>
    </source>
</evidence>
<dbReference type="InterPro" id="IPR003352">
    <property type="entry name" value="PTS_EIIC"/>
</dbReference>
<comment type="catalytic activity">
    <reaction evidence="1">
        <text>D-mannitol(out) + N(pros)-phospho-L-histidyl-[protein] = D-mannitol 1-phosphate(in) + L-histidyl-[protein]</text>
        <dbReference type="Rhea" id="RHEA:33363"/>
        <dbReference type="Rhea" id="RHEA-COMP:9745"/>
        <dbReference type="Rhea" id="RHEA-COMP:9746"/>
        <dbReference type="ChEBI" id="CHEBI:16899"/>
        <dbReference type="ChEBI" id="CHEBI:29979"/>
        <dbReference type="ChEBI" id="CHEBI:61381"/>
        <dbReference type="ChEBI" id="CHEBI:64837"/>
        <dbReference type="EC" id="2.7.1.197"/>
    </reaction>
</comment>
<keyword evidence="14 29" id="KW-0808">Transferase</keyword>
<evidence type="ECO:0000313" key="29">
    <source>
        <dbReference type="EMBL" id="HJF45144.1"/>
    </source>
</evidence>
<dbReference type="NCBIfam" id="NF011663">
    <property type="entry name" value="PRK15083.1"/>
    <property type="match status" value="1"/>
</dbReference>
<evidence type="ECO:0000256" key="18">
    <source>
        <dbReference type="ARBA" id="ARBA00022989"/>
    </source>
</evidence>
<dbReference type="Pfam" id="PF02378">
    <property type="entry name" value="PTS_EIIC"/>
    <property type="match status" value="1"/>
</dbReference>
<evidence type="ECO:0000256" key="17">
    <source>
        <dbReference type="ARBA" id="ARBA00022777"/>
    </source>
</evidence>
<evidence type="ECO:0000256" key="20">
    <source>
        <dbReference type="ARBA" id="ARBA00029908"/>
    </source>
</evidence>
<keyword evidence="10" id="KW-1003">Cell membrane</keyword>
<protein>
    <recommendedName>
        <fullName evidence="6">Mannitol-specific phosphotransferase enzyme IIA component</fullName>
        <ecNumber evidence="5">2.7.1.197</ecNumber>
    </recommendedName>
    <alternativeName>
        <fullName evidence="22">EIIA</fullName>
    </alternativeName>
    <alternativeName>
        <fullName evidence="24">EIICB-Mtl</fullName>
    </alternativeName>
    <alternativeName>
        <fullName evidence="21">EIICBA-Mtl</fullName>
    </alternativeName>
    <alternativeName>
        <fullName evidence="23">EIII</fullName>
    </alternativeName>
    <alternativeName>
        <fullName evidence="20">PTS system mannitol-specific EIIA component</fullName>
    </alternativeName>
    <alternativeName>
        <fullName evidence="8">PTS system mannitol-specific EIICB component</fullName>
    </alternativeName>
    <alternativeName>
        <fullName evidence="7">PTS system mannitol-specific EIICBA component</fullName>
    </alternativeName>
</protein>
<name>A0A921KLB7_9ACTN</name>
<evidence type="ECO:0000256" key="13">
    <source>
        <dbReference type="ARBA" id="ARBA00022597"/>
    </source>
</evidence>
<dbReference type="AlphaFoldDB" id="A0A921KLB7"/>
<evidence type="ECO:0000256" key="22">
    <source>
        <dbReference type="ARBA" id="ARBA00030956"/>
    </source>
</evidence>
<dbReference type="Gene3D" id="3.40.930.10">
    <property type="entry name" value="Mannitol-specific EII, Chain A"/>
    <property type="match status" value="1"/>
</dbReference>
<dbReference type="Pfam" id="PF02302">
    <property type="entry name" value="PTS_IIB"/>
    <property type="match status" value="1"/>
</dbReference>
<keyword evidence="16 25" id="KW-0812">Transmembrane</keyword>
<dbReference type="SUPFAM" id="SSF52794">
    <property type="entry name" value="PTS system IIB component-like"/>
    <property type="match status" value="1"/>
</dbReference>
<dbReference type="CDD" id="cd05567">
    <property type="entry name" value="PTS_IIB_mannitol"/>
    <property type="match status" value="1"/>
</dbReference>
<dbReference type="GO" id="GO:0005886">
    <property type="term" value="C:plasma membrane"/>
    <property type="evidence" value="ECO:0007669"/>
    <property type="project" value="UniProtKB-SubCell"/>
</dbReference>
<dbReference type="PANTHER" id="PTHR30181">
    <property type="entry name" value="MANNITOL PERMEASE IIC COMPONENT"/>
    <property type="match status" value="1"/>
</dbReference>
<evidence type="ECO:0000256" key="24">
    <source>
        <dbReference type="ARBA" id="ARBA00033349"/>
    </source>
</evidence>
<evidence type="ECO:0000256" key="8">
    <source>
        <dbReference type="ARBA" id="ARBA00021825"/>
    </source>
</evidence>
<feature type="transmembrane region" description="Helical" evidence="25">
    <location>
        <begin position="128"/>
        <end position="149"/>
    </location>
</feature>
<evidence type="ECO:0000256" key="25">
    <source>
        <dbReference type="SAM" id="Phobius"/>
    </source>
</evidence>
<dbReference type="PROSITE" id="PS51094">
    <property type="entry name" value="PTS_EIIA_TYPE_2"/>
    <property type="match status" value="1"/>
</dbReference>
<reference evidence="29" key="1">
    <citation type="journal article" date="2021" name="PeerJ">
        <title>Extensive microbial diversity within the chicken gut microbiome revealed by metagenomics and culture.</title>
        <authorList>
            <person name="Gilroy R."/>
            <person name="Ravi A."/>
            <person name="Getino M."/>
            <person name="Pursley I."/>
            <person name="Horton D.L."/>
            <person name="Alikhan N.F."/>
            <person name="Baker D."/>
            <person name="Gharbi K."/>
            <person name="Hall N."/>
            <person name="Watson M."/>
            <person name="Adriaenssens E.M."/>
            <person name="Foster-Nyarko E."/>
            <person name="Jarju S."/>
            <person name="Secka A."/>
            <person name="Antonio M."/>
            <person name="Oren A."/>
            <person name="Chaudhuri R.R."/>
            <person name="La Ragione R."/>
            <person name="Hildebrand F."/>
            <person name="Pallen M.J."/>
        </authorList>
    </citation>
    <scope>NUCLEOTIDE SEQUENCE</scope>
    <source>
        <strain evidence="29">CHK124-7917</strain>
    </source>
</reference>
<dbReference type="Proteomes" id="UP000697330">
    <property type="component" value="Unassembled WGS sequence"/>
</dbReference>
<dbReference type="PROSITE" id="PS00372">
    <property type="entry name" value="PTS_EIIA_TYPE_2_HIS"/>
    <property type="match status" value="1"/>
</dbReference>
<comment type="subunit">
    <text evidence="4">Homodimer.</text>
</comment>
<evidence type="ECO:0000256" key="19">
    <source>
        <dbReference type="ARBA" id="ARBA00023136"/>
    </source>
</evidence>
<keyword evidence="18 25" id="KW-1133">Transmembrane helix</keyword>
<gene>
    <name evidence="29" type="ORF">K8U72_05085</name>
</gene>
<evidence type="ECO:0000256" key="21">
    <source>
        <dbReference type="ARBA" id="ARBA00030684"/>
    </source>
</evidence>
<feature type="transmembrane region" description="Helical" evidence="25">
    <location>
        <begin position="270"/>
        <end position="291"/>
    </location>
</feature>
<evidence type="ECO:0000256" key="9">
    <source>
        <dbReference type="ARBA" id="ARBA00022448"/>
    </source>
</evidence>
<evidence type="ECO:0000256" key="1">
    <source>
        <dbReference type="ARBA" id="ARBA00001655"/>
    </source>
</evidence>
<evidence type="ECO:0000256" key="6">
    <source>
        <dbReference type="ARBA" id="ARBA00014783"/>
    </source>
</evidence>
<keyword evidence="13" id="KW-0762">Sugar transport</keyword>
<feature type="transmembrane region" description="Helical" evidence="25">
    <location>
        <begin position="212"/>
        <end position="233"/>
    </location>
</feature>
<evidence type="ECO:0000256" key="11">
    <source>
        <dbReference type="ARBA" id="ARBA00022519"/>
    </source>
</evidence>
<sequence length="621" mass="66206">MSVREGLSRFGKFLSGMVMPNIGAFIAWGFLTALFIETGWLPNEGFASIASPMLSYLIPVLIAAQGGYLTGGDRGRITGAIAVIGCIAGAPDTTMLMGAMVMGPFAGWVIKMFDRFMEDKTPAGFEMLIDNFSVGLIGMFLSMLGYIAIGPIMTAILAVLMGGVQILMQYGLMPLLAIFIEPAKVLFLNNAINHGIFTPIGIAQAEETGRSIMYMLEANPGPGLGVLLAYCFFCKDAKTRQSAPGAVIIHFFGGIHEIYFPYVLMNPKVIIAPIVGNMCAIAWFSFTGAGLTSAASPGSIIAFLSMTPSDLMLTNIIGVAIAAGVSFAIATPLVRTMATADLDQASQQMRDMKGSAEAAVISDTQGGKIVFACDAGMGSSAMGATRFRNRVKAERPDLTVEHSSVDTVPADASIVVCQRVLSERARKSAPQAQIVTIDNFLDDPALDALYTSLTQLSHAAELIETTPAPAPAPAEEERPSLAIERADVRLGVPSVGREQCIRDSGALLVQRGCVSEPYVDAMVERDRLTSVYIGMGIAIPHGTNDAKEAVEKTGVVLQQYPDGVDFDGEKAYLVFGIAGKGEEHLEVLANICRILEDESVLERMKTTDDVDWVVDVLSGRR</sequence>
<dbReference type="GO" id="GO:0090563">
    <property type="term" value="F:protein-phosphocysteine-sugar phosphotransferase activity"/>
    <property type="evidence" value="ECO:0007669"/>
    <property type="project" value="TreeGrafter"/>
</dbReference>
<dbReference type="CDD" id="cd00211">
    <property type="entry name" value="PTS_IIA_fru"/>
    <property type="match status" value="1"/>
</dbReference>
<evidence type="ECO:0000256" key="16">
    <source>
        <dbReference type="ARBA" id="ARBA00022692"/>
    </source>
</evidence>
<feature type="transmembrane region" description="Helical" evidence="25">
    <location>
        <begin position="156"/>
        <end position="180"/>
    </location>
</feature>
<dbReference type="GO" id="GO:0022872">
    <property type="term" value="F:protein-N(PI)-phosphohistidine-mannitol phosphotransferase system transmembrane transporter activity"/>
    <property type="evidence" value="ECO:0007669"/>
    <property type="project" value="InterPro"/>
</dbReference>
<keyword evidence="12" id="KW-0597">Phosphoprotein</keyword>
<feature type="transmembrane region" description="Helical" evidence="25">
    <location>
        <begin position="81"/>
        <end position="108"/>
    </location>
</feature>
<reference evidence="29" key="2">
    <citation type="submission" date="2021-09" db="EMBL/GenBank/DDBJ databases">
        <authorList>
            <person name="Gilroy R."/>
        </authorList>
    </citation>
    <scope>NUCLEOTIDE SEQUENCE</scope>
    <source>
        <strain evidence="29">CHK124-7917</strain>
    </source>
</reference>
<comment type="function">
    <text evidence="2">The phosphoenolpyruvate-dependent sugar phosphotransferase system (sugar PTS), a major carbohydrate active transport system, catalyzes the phosphorylation of incoming sugar substrates concomitantly with their translocation across the cell membrane. The enzyme II CmtAB PTS system is involved in D-mannitol transport.</text>
</comment>
<evidence type="ECO:0000256" key="7">
    <source>
        <dbReference type="ARBA" id="ARBA00015039"/>
    </source>
</evidence>
<comment type="caution">
    <text evidence="29">The sequence shown here is derived from an EMBL/GenBank/DDBJ whole genome shotgun (WGS) entry which is preliminary data.</text>
</comment>
<evidence type="ECO:0000256" key="14">
    <source>
        <dbReference type="ARBA" id="ARBA00022679"/>
    </source>
</evidence>
<comment type="subcellular location">
    <subcellularLocation>
        <location evidence="3">Cell inner membrane</location>
        <topology evidence="3">Multi-pass membrane protein</topology>
    </subcellularLocation>
</comment>
<keyword evidence="9" id="KW-0813">Transport</keyword>
<dbReference type="InterPro" id="IPR016152">
    <property type="entry name" value="PTrfase/Anion_transptr"/>
</dbReference>
<feature type="transmembrane region" description="Helical" evidence="25">
    <location>
        <begin position="245"/>
        <end position="264"/>
    </location>
</feature>
<dbReference type="GO" id="GO:0016301">
    <property type="term" value="F:kinase activity"/>
    <property type="evidence" value="ECO:0007669"/>
    <property type="project" value="UniProtKB-KW"/>
</dbReference>
<dbReference type="Pfam" id="PF00359">
    <property type="entry name" value="PTS_EIIA_2"/>
    <property type="match status" value="1"/>
</dbReference>
<evidence type="ECO:0000256" key="12">
    <source>
        <dbReference type="ARBA" id="ARBA00022553"/>
    </source>
</evidence>
<dbReference type="GO" id="GO:0009401">
    <property type="term" value="P:phosphoenolpyruvate-dependent sugar phosphotransferase system"/>
    <property type="evidence" value="ECO:0007669"/>
    <property type="project" value="UniProtKB-KW"/>
</dbReference>
<dbReference type="InterPro" id="IPR036095">
    <property type="entry name" value="PTS_EIIB-like_sf"/>
</dbReference>
<dbReference type="PROSITE" id="PS51104">
    <property type="entry name" value="PTS_EIIC_TYPE_2"/>
    <property type="match status" value="1"/>
</dbReference>
<evidence type="ECO:0000256" key="10">
    <source>
        <dbReference type="ARBA" id="ARBA00022475"/>
    </source>
</evidence>
<evidence type="ECO:0000259" key="27">
    <source>
        <dbReference type="PROSITE" id="PS51099"/>
    </source>
</evidence>
<keyword evidence="17" id="KW-0418">Kinase</keyword>
<keyword evidence="19 25" id="KW-0472">Membrane</keyword>
<dbReference type="EMBL" id="DYWQ01000078">
    <property type="protein sequence ID" value="HJF45144.1"/>
    <property type="molecule type" value="Genomic_DNA"/>
</dbReference>